<reference evidence="2 3" key="2">
    <citation type="journal article" date="2018" name="New Phytol.">
        <title>High intraspecific genome diversity in the model arbuscular mycorrhizal symbiont Rhizophagus irregularis.</title>
        <authorList>
            <person name="Chen E.C.H."/>
            <person name="Morin E."/>
            <person name="Beaudet D."/>
            <person name="Noel J."/>
            <person name="Yildirir G."/>
            <person name="Ndikumana S."/>
            <person name="Charron P."/>
            <person name="St-Onge C."/>
            <person name="Giorgi J."/>
            <person name="Kruger M."/>
            <person name="Marton T."/>
            <person name="Ropars J."/>
            <person name="Grigoriev I.V."/>
            <person name="Hainaut M."/>
            <person name="Henrissat B."/>
            <person name="Roux C."/>
            <person name="Martin F."/>
            <person name="Corradi N."/>
        </authorList>
    </citation>
    <scope>NUCLEOTIDE SEQUENCE [LARGE SCALE GENOMIC DNA]</scope>
    <source>
        <strain evidence="2 3">DAOM 197198</strain>
    </source>
</reference>
<reference evidence="2 3" key="1">
    <citation type="journal article" date="2013" name="Proc. Natl. Acad. Sci. U.S.A.">
        <title>Genome of an arbuscular mycorrhizal fungus provides insight into the oldest plant symbiosis.</title>
        <authorList>
            <person name="Tisserant E."/>
            <person name="Malbreil M."/>
            <person name="Kuo A."/>
            <person name="Kohler A."/>
            <person name="Symeonidi A."/>
            <person name="Balestrini R."/>
            <person name="Charron P."/>
            <person name="Duensing N."/>
            <person name="Frei Dit Frey N."/>
            <person name="Gianinazzi-Pearson V."/>
            <person name="Gilbert L.B."/>
            <person name="Handa Y."/>
            <person name="Herr J.R."/>
            <person name="Hijri M."/>
            <person name="Koul R."/>
            <person name="Kawaguchi M."/>
            <person name="Krajinski F."/>
            <person name="Lammers P.J."/>
            <person name="Masclaux F.G."/>
            <person name="Murat C."/>
            <person name="Morin E."/>
            <person name="Ndikumana S."/>
            <person name="Pagni M."/>
            <person name="Petitpierre D."/>
            <person name="Requena N."/>
            <person name="Rosikiewicz P."/>
            <person name="Riley R."/>
            <person name="Saito K."/>
            <person name="San Clemente H."/>
            <person name="Shapiro H."/>
            <person name="van Tuinen D."/>
            <person name="Becard G."/>
            <person name="Bonfante P."/>
            <person name="Paszkowski U."/>
            <person name="Shachar-Hill Y.Y."/>
            <person name="Tuskan G.A."/>
            <person name="Young P.W."/>
            <person name="Sanders I.R."/>
            <person name="Henrissat B."/>
            <person name="Rensing S.A."/>
            <person name="Grigoriev I.V."/>
            <person name="Corradi N."/>
            <person name="Roux C."/>
            <person name="Martin F."/>
        </authorList>
    </citation>
    <scope>NUCLEOTIDE SEQUENCE [LARGE SCALE GENOMIC DNA]</scope>
    <source>
        <strain evidence="2 3">DAOM 197198</strain>
    </source>
</reference>
<name>A0A2H5T4C4_RHIID</name>
<feature type="region of interest" description="Disordered" evidence="1">
    <location>
        <begin position="121"/>
        <end position="156"/>
    </location>
</feature>
<proteinExistence type="predicted"/>
<dbReference type="EMBL" id="AUPC02000092">
    <property type="protein sequence ID" value="POG72695.1"/>
    <property type="molecule type" value="Genomic_DNA"/>
</dbReference>
<evidence type="ECO:0000313" key="3">
    <source>
        <dbReference type="Proteomes" id="UP000018888"/>
    </source>
</evidence>
<organism evidence="2 3">
    <name type="scientific">Rhizophagus irregularis (strain DAOM 181602 / DAOM 197198 / MUCL 43194)</name>
    <name type="common">Arbuscular mycorrhizal fungus</name>
    <name type="synonym">Glomus intraradices</name>
    <dbReference type="NCBI Taxonomy" id="747089"/>
    <lineage>
        <taxon>Eukaryota</taxon>
        <taxon>Fungi</taxon>
        <taxon>Fungi incertae sedis</taxon>
        <taxon>Mucoromycota</taxon>
        <taxon>Glomeromycotina</taxon>
        <taxon>Glomeromycetes</taxon>
        <taxon>Glomerales</taxon>
        <taxon>Glomeraceae</taxon>
        <taxon>Rhizophagus</taxon>
    </lineage>
</organism>
<evidence type="ECO:0000313" key="2">
    <source>
        <dbReference type="EMBL" id="POG72695.1"/>
    </source>
</evidence>
<comment type="caution">
    <text evidence="2">The sequence shown here is derived from an EMBL/GenBank/DDBJ whole genome shotgun (WGS) entry which is preliminary data.</text>
</comment>
<sequence length="277" mass="32520">MSKISQSNNKENVFNSVYHRKEYRKKISKSAPKCISRQIFNRCDNKIIIFSISEFEIVISINFSYRNQYYLNLNHHDPFRNFNENELIHKSQKHIYQNNSSINVSYSLVENYRHENNVYCEKNQPRKHLNKRRPEDKVRNSSQKKNLSNSRKVASQKYHVKQEHQKFNLLLPSSNNVPSYTPSSPPQSYHIKQEHQEFILPLPSSDNVPSYTPSSPPQNYHIKQEHQKFILPLPSSDNVPLYSQNGSSSRIPIESLLNEFNCFPGIDEVAKEYCSTV</sequence>
<evidence type="ECO:0000256" key="1">
    <source>
        <dbReference type="SAM" id="MobiDB-lite"/>
    </source>
</evidence>
<protein>
    <submittedName>
        <fullName evidence="2">Uncharacterized protein</fullName>
    </submittedName>
</protein>
<dbReference type="VEuPathDB" id="FungiDB:RhiirFUN_025891"/>
<dbReference type="AlphaFoldDB" id="A0A2H5T4C4"/>
<gene>
    <name evidence="2" type="ORF">GLOIN_2v1874969</name>
</gene>
<accession>A0A2H5T4C4</accession>
<keyword evidence="3" id="KW-1185">Reference proteome</keyword>
<dbReference type="Proteomes" id="UP000018888">
    <property type="component" value="Unassembled WGS sequence"/>
</dbReference>
<feature type="compositionally biased region" description="Polar residues" evidence="1">
    <location>
        <begin position="140"/>
        <end position="153"/>
    </location>
</feature>